<dbReference type="EMBL" id="JABMCB010000119">
    <property type="protein sequence ID" value="NUU73953.1"/>
    <property type="molecule type" value="Genomic_DNA"/>
</dbReference>
<dbReference type="Proteomes" id="UP000526125">
    <property type="component" value="Unassembled WGS sequence"/>
</dbReference>
<evidence type="ECO:0000313" key="1">
    <source>
        <dbReference type="EMBL" id="NUU73953.1"/>
    </source>
</evidence>
<gene>
    <name evidence="1" type="ORF">HP552_01485</name>
</gene>
<accession>A0A7Y6BST1</accession>
<proteinExistence type="predicted"/>
<reference evidence="1 2" key="1">
    <citation type="submission" date="2020-05" db="EMBL/GenBank/DDBJ databases">
        <title>Genome Sequencing of Type Strains.</title>
        <authorList>
            <person name="Lemaire J.F."/>
            <person name="Inderbitzin P."/>
            <person name="Gregorio O.A."/>
            <person name="Collins S.B."/>
            <person name="Wespe N."/>
            <person name="Knight-Connoni V."/>
        </authorList>
    </citation>
    <scope>NUCLEOTIDE SEQUENCE [LARGE SCALE GENOMIC DNA]</scope>
    <source>
        <strain evidence="1 2">LMG 21957</strain>
    </source>
</reference>
<dbReference type="AlphaFoldDB" id="A0A7Y6BST1"/>
<evidence type="ECO:0008006" key="3">
    <source>
        <dbReference type="Google" id="ProtNLM"/>
    </source>
</evidence>
<organism evidence="1 2">
    <name type="scientific">Paenibacillus xylanilyticus</name>
    <dbReference type="NCBI Taxonomy" id="248903"/>
    <lineage>
        <taxon>Bacteria</taxon>
        <taxon>Bacillati</taxon>
        <taxon>Bacillota</taxon>
        <taxon>Bacilli</taxon>
        <taxon>Bacillales</taxon>
        <taxon>Paenibacillaceae</taxon>
        <taxon>Paenibacillus</taxon>
    </lineage>
</organism>
<protein>
    <recommendedName>
        <fullName evidence="3">Helix-turn-helix conjugative transposon-like domain-containing protein</fullName>
    </recommendedName>
</protein>
<name>A0A7Y6BST1_9BACL</name>
<dbReference type="RefSeq" id="WP_175393939.1">
    <property type="nucleotide sequence ID" value="NZ_JABMCB010000119.1"/>
</dbReference>
<evidence type="ECO:0000313" key="2">
    <source>
        <dbReference type="Proteomes" id="UP000526125"/>
    </source>
</evidence>
<sequence>MEKEDVKLSIDEIEFMNLVQRSRKGDQAAFMAILDMFEEEMEQMAKYIRMPKEDVMQSLRLGLLELIINHTTDNNPKNE</sequence>
<comment type="caution">
    <text evidence="1">The sequence shown here is derived from an EMBL/GenBank/DDBJ whole genome shotgun (WGS) entry which is preliminary data.</text>
</comment>
<keyword evidence="2" id="KW-1185">Reference proteome</keyword>